<protein>
    <submittedName>
        <fullName evidence="1">Uncharacterized protein</fullName>
    </submittedName>
</protein>
<gene>
    <name evidence="1" type="ORF">ACFPH6_19590</name>
</gene>
<sequence length="127" mass="14187">MTETEPFDNEIIAVTAALPGWTVRVQHIDAWMCDDDCEPLDGFCQADGVHVQRSKPETSPVAAWATVRQQQKGGAYWVSVEPVFSARGRMYHTTEYRRIFSDLGHVTKLHRATTIDVDVIPPTEAAS</sequence>
<evidence type="ECO:0000313" key="1">
    <source>
        <dbReference type="EMBL" id="MFC4466704.1"/>
    </source>
</evidence>
<dbReference type="EMBL" id="JBHSFG010000029">
    <property type="protein sequence ID" value="MFC4466704.1"/>
    <property type="molecule type" value="Genomic_DNA"/>
</dbReference>
<proteinExistence type="predicted"/>
<keyword evidence="2" id="KW-1185">Reference proteome</keyword>
<name>A0ABV8YPR8_9ACTN</name>
<accession>A0ABV8YPR8</accession>
<dbReference type="RefSeq" id="WP_386343342.1">
    <property type="nucleotide sequence ID" value="NZ_JBHSFG010000029.1"/>
</dbReference>
<comment type="caution">
    <text evidence="1">The sequence shown here is derived from an EMBL/GenBank/DDBJ whole genome shotgun (WGS) entry which is preliminary data.</text>
</comment>
<evidence type="ECO:0000313" key="2">
    <source>
        <dbReference type="Proteomes" id="UP001596012"/>
    </source>
</evidence>
<organism evidence="1 2">
    <name type="scientific">Streptomyces xiangluensis</name>
    <dbReference type="NCBI Taxonomy" id="2665720"/>
    <lineage>
        <taxon>Bacteria</taxon>
        <taxon>Bacillati</taxon>
        <taxon>Actinomycetota</taxon>
        <taxon>Actinomycetes</taxon>
        <taxon>Kitasatosporales</taxon>
        <taxon>Streptomycetaceae</taxon>
        <taxon>Streptomyces</taxon>
    </lineage>
</organism>
<dbReference type="Proteomes" id="UP001596012">
    <property type="component" value="Unassembled WGS sequence"/>
</dbReference>
<reference evidence="2" key="1">
    <citation type="journal article" date="2019" name="Int. J. Syst. Evol. Microbiol.">
        <title>The Global Catalogue of Microorganisms (GCM) 10K type strain sequencing project: providing services to taxonomists for standard genome sequencing and annotation.</title>
        <authorList>
            <consortium name="The Broad Institute Genomics Platform"/>
            <consortium name="The Broad Institute Genome Sequencing Center for Infectious Disease"/>
            <person name="Wu L."/>
            <person name="Ma J."/>
        </authorList>
    </citation>
    <scope>NUCLEOTIDE SEQUENCE [LARGE SCALE GENOMIC DNA]</scope>
    <source>
        <strain evidence="2">DT43</strain>
    </source>
</reference>